<dbReference type="OrthoDB" id="6982310at2"/>
<keyword evidence="2" id="KW-0175">Coiled coil</keyword>
<comment type="caution">
    <text evidence="4">The sequence shown here is derived from an EMBL/GenBank/DDBJ whole genome shotgun (WGS) entry which is preliminary data.</text>
</comment>
<feature type="domain" description="Phage capsid-like C-terminal" evidence="3">
    <location>
        <begin position="137"/>
        <end position="433"/>
    </location>
</feature>
<dbReference type="Pfam" id="PF05065">
    <property type="entry name" value="Phage_capsid"/>
    <property type="match status" value="1"/>
</dbReference>
<dbReference type="Gene3D" id="3.30.2400.10">
    <property type="entry name" value="Major capsid protein gp5"/>
    <property type="match status" value="1"/>
</dbReference>
<dbReference type="RefSeq" id="WP_094827099.1">
    <property type="nucleotide sequence ID" value="NZ_NEVL01000003.1"/>
</dbReference>
<evidence type="ECO:0000259" key="3">
    <source>
        <dbReference type="Pfam" id="PF05065"/>
    </source>
</evidence>
<dbReference type="EMBL" id="NEVL01000003">
    <property type="protein sequence ID" value="OZI36293.1"/>
    <property type="molecule type" value="Genomic_DNA"/>
</dbReference>
<evidence type="ECO:0000313" key="4">
    <source>
        <dbReference type="EMBL" id="OZI36293.1"/>
    </source>
</evidence>
<dbReference type="NCBIfam" id="TIGR01554">
    <property type="entry name" value="major_cap_HK97"/>
    <property type="match status" value="1"/>
</dbReference>
<organism evidence="4 5">
    <name type="scientific">Bordetella genomosp. 1</name>
    <dbReference type="NCBI Taxonomy" id="1395607"/>
    <lineage>
        <taxon>Bacteria</taxon>
        <taxon>Pseudomonadati</taxon>
        <taxon>Pseudomonadota</taxon>
        <taxon>Betaproteobacteria</taxon>
        <taxon>Burkholderiales</taxon>
        <taxon>Alcaligenaceae</taxon>
        <taxon>Bordetella</taxon>
    </lineage>
</organism>
<protein>
    <submittedName>
        <fullName evidence="4">Phage major capsid protein</fullName>
    </submittedName>
</protein>
<evidence type="ECO:0000256" key="2">
    <source>
        <dbReference type="SAM" id="Coils"/>
    </source>
</evidence>
<accession>A0A261SIY1</accession>
<dbReference type="InterPro" id="IPR024455">
    <property type="entry name" value="Phage_capsid"/>
</dbReference>
<sequence length="439" mass="47021">MKIHEIRSERAKVNDQIQALAKVEAEGGQLSVEQLAQFDALQTQFEAFTKQIERAEAADRAAASTAQPAQGLEALGASRTVPVQPRTPDVPGAQVAQMVRVLAASRGDNRAAAQLALDRGYGEHVAASLNTLDPAAGGVLVPTNLSSEVIELLRPKAVVRKLGAQPMPLVNGNLTIPRLRGGAQVGYIGSDTDIPTTGASFDDLKLKSKKMAAIVPISNDLLAYSGSNPNVDRLIVNDLTNAVAAREDKAFIRDNGAGDLPKGMRFWALPTNVIPAPSLASVSDAVERLRIVDTALNSMILLLEMADANLIQPGWVMSPRTLRFLGSLRDGNGNKAYPEIDNGQLKGYPVGKTTQVPVNLGANGNESEVYFADFNDMFIGEDEQFALAYSSEATYKDAEGEIVSAFQRDQTLVRVICKHDFGPRHVESIAVLDKVAWGA</sequence>
<gene>
    <name evidence="4" type="ORF">CEG14_14875</name>
</gene>
<evidence type="ECO:0000256" key="1">
    <source>
        <dbReference type="ARBA" id="ARBA00004328"/>
    </source>
</evidence>
<dbReference type="SUPFAM" id="SSF56563">
    <property type="entry name" value="Major capsid protein gp5"/>
    <property type="match status" value="1"/>
</dbReference>
<comment type="subcellular location">
    <subcellularLocation>
        <location evidence="1">Virion</location>
    </subcellularLocation>
</comment>
<proteinExistence type="predicted"/>
<name>A0A261SIY1_9BORD</name>
<dbReference type="AlphaFoldDB" id="A0A261SIY1"/>
<evidence type="ECO:0000313" key="5">
    <source>
        <dbReference type="Proteomes" id="UP000217005"/>
    </source>
</evidence>
<dbReference type="Proteomes" id="UP000217005">
    <property type="component" value="Unassembled WGS sequence"/>
</dbReference>
<dbReference type="InterPro" id="IPR054612">
    <property type="entry name" value="Phage_capsid-like_C"/>
</dbReference>
<reference evidence="4 5" key="1">
    <citation type="submission" date="2017-05" db="EMBL/GenBank/DDBJ databases">
        <title>Complete and WGS of Bordetella genogroups.</title>
        <authorList>
            <person name="Spilker T."/>
            <person name="LiPuma J."/>
        </authorList>
    </citation>
    <scope>NUCLEOTIDE SEQUENCE [LARGE SCALE GENOMIC DNA]</scope>
    <source>
        <strain evidence="4 5">AU17610</strain>
    </source>
</reference>
<feature type="coiled-coil region" evidence="2">
    <location>
        <begin position="6"/>
        <end position="58"/>
    </location>
</feature>